<sequence>MDSVTFKGNTTDTSPKRKRVNLVDLVASDSLACASGLYEE</sequence>
<feature type="non-terminal residue" evidence="1">
    <location>
        <position position="40"/>
    </location>
</feature>
<organism evidence="1">
    <name type="scientific">marine sediment metagenome</name>
    <dbReference type="NCBI Taxonomy" id="412755"/>
    <lineage>
        <taxon>unclassified sequences</taxon>
        <taxon>metagenomes</taxon>
        <taxon>ecological metagenomes</taxon>
    </lineage>
</organism>
<comment type="caution">
    <text evidence="1">The sequence shown here is derived from an EMBL/GenBank/DDBJ whole genome shotgun (WGS) entry which is preliminary data.</text>
</comment>
<protein>
    <submittedName>
        <fullName evidence="1">Uncharacterized protein</fullName>
    </submittedName>
</protein>
<reference evidence="1" key="1">
    <citation type="journal article" date="2015" name="Nature">
        <title>Complex archaea that bridge the gap between prokaryotes and eukaryotes.</title>
        <authorList>
            <person name="Spang A."/>
            <person name="Saw J.H."/>
            <person name="Jorgensen S.L."/>
            <person name="Zaremba-Niedzwiedzka K."/>
            <person name="Martijn J."/>
            <person name="Lind A.E."/>
            <person name="van Eijk R."/>
            <person name="Schleper C."/>
            <person name="Guy L."/>
            <person name="Ettema T.J."/>
        </authorList>
    </citation>
    <scope>NUCLEOTIDE SEQUENCE</scope>
</reference>
<evidence type="ECO:0000313" key="1">
    <source>
        <dbReference type="EMBL" id="KKL21343.1"/>
    </source>
</evidence>
<gene>
    <name evidence="1" type="ORF">LCGC14_2446430</name>
</gene>
<accession>A0A0F9EBB0</accession>
<name>A0A0F9EBB0_9ZZZZ</name>
<proteinExistence type="predicted"/>
<dbReference type="AlphaFoldDB" id="A0A0F9EBB0"/>
<dbReference type="EMBL" id="LAZR01037769">
    <property type="protein sequence ID" value="KKL21343.1"/>
    <property type="molecule type" value="Genomic_DNA"/>
</dbReference>